<dbReference type="Proteomes" id="UP000004778">
    <property type="component" value="Unassembled WGS sequence"/>
</dbReference>
<evidence type="ECO:0000256" key="1">
    <source>
        <dbReference type="ARBA" id="ARBA00008558"/>
    </source>
</evidence>
<dbReference type="SUPFAM" id="SSF48208">
    <property type="entry name" value="Six-hairpin glycosidases"/>
    <property type="match status" value="1"/>
</dbReference>
<dbReference type="GO" id="GO:0005975">
    <property type="term" value="P:carbohydrate metabolic process"/>
    <property type="evidence" value="ECO:0007669"/>
    <property type="project" value="InterPro"/>
</dbReference>
<dbReference type="InterPro" id="IPR012341">
    <property type="entry name" value="6hp_glycosidase-like_sf"/>
</dbReference>
<accession>C0W7S6</accession>
<comment type="caution">
    <text evidence="3">The sequence shown here is derived from an EMBL/GenBank/DDBJ whole genome shotgun (WGS) entry which is preliminary data.</text>
</comment>
<proteinExistence type="inferred from homology"/>
<reference evidence="3 4" key="1">
    <citation type="submission" date="2009-01" db="EMBL/GenBank/DDBJ databases">
        <authorList>
            <person name="Qin X."/>
            <person name="Bachman B."/>
            <person name="Battles P."/>
            <person name="Bell A."/>
            <person name="Bess C."/>
            <person name="Bickham C."/>
            <person name="Chaboub L."/>
            <person name="Chen D."/>
            <person name="Coyle M."/>
            <person name="Deiros D.R."/>
            <person name="Dinh H."/>
            <person name="Forbes L."/>
            <person name="Fowler G."/>
            <person name="Francisco L."/>
            <person name="Fu Q."/>
            <person name="Gubbala S."/>
            <person name="Hale W."/>
            <person name="Han Y."/>
            <person name="Hemphill L."/>
            <person name="Highlander S.K."/>
            <person name="Hirani K."/>
            <person name="Hogues M."/>
            <person name="Jackson L."/>
            <person name="Jakkamsetti A."/>
            <person name="Javaid M."/>
            <person name="Jiang H."/>
            <person name="Korchina V."/>
            <person name="Kovar C."/>
            <person name="Lara F."/>
            <person name="Lee S."/>
            <person name="Mata R."/>
            <person name="Mathew T."/>
            <person name="Moen C."/>
            <person name="Morales K."/>
            <person name="Munidasa M."/>
            <person name="Nazareth L."/>
            <person name="Ngo R."/>
            <person name="Nguyen L."/>
            <person name="Okwuonu G."/>
            <person name="Ongeri F."/>
            <person name="Patil S."/>
            <person name="Petrosino J."/>
            <person name="Pham C."/>
            <person name="Pham P."/>
            <person name="Pu L.-L."/>
            <person name="Puazo M."/>
            <person name="Raj R."/>
            <person name="Reid J."/>
            <person name="Rouhana J."/>
            <person name="Saada N."/>
            <person name="Shang Y."/>
            <person name="Simmons D."/>
            <person name="Thornton R."/>
            <person name="Warren J."/>
            <person name="Weissenberger G."/>
            <person name="Zhang J."/>
            <person name="Zhang L."/>
            <person name="Zhou C."/>
            <person name="Zhu D."/>
            <person name="Muzny D."/>
            <person name="Worley K."/>
            <person name="Gibbs R."/>
        </authorList>
    </citation>
    <scope>NUCLEOTIDE SEQUENCE [LARGE SCALE GENOMIC DNA]</scope>
    <source>
        <strain evidence="3 4">DSM 15434</strain>
    </source>
</reference>
<evidence type="ECO:0000313" key="3">
    <source>
        <dbReference type="EMBL" id="EEH65220.1"/>
    </source>
</evidence>
<dbReference type="GO" id="GO:0016853">
    <property type="term" value="F:isomerase activity"/>
    <property type="evidence" value="ECO:0007669"/>
    <property type="project" value="UniProtKB-KW"/>
</dbReference>
<dbReference type="HOGENOM" id="CLU_2710371_0_0_11"/>
<keyword evidence="4" id="KW-1185">Reference proteome</keyword>
<dbReference type="EMBL" id="ACFH01000159">
    <property type="protein sequence ID" value="EEH65220.1"/>
    <property type="molecule type" value="Genomic_DNA"/>
</dbReference>
<organism evidence="3 4">
    <name type="scientific">Actinomyces urogenitalis DSM 15434</name>
    <dbReference type="NCBI Taxonomy" id="525246"/>
    <lineage>
        <taxon>Bacteria</taxon>
        <taxon>Bacillati</taxon>
        <taxon>Actinomycetota</taxon>
        <taxon>Actinomycetes</taxon>
        <taxon>Actinomycetales</taxon>
        <taxon>Actinomycetaceae</taxon>
        <taxon>Actinomyces</taxon>
    </lineage>
</organism>
<dbReference type="eggNOG" id="COG2942">
    <property type="taxonomic scope" value="Bacteria"/>
</dbReference>
<dbReference type="InterPro" id="IPR008928">
    <property type="entry name" value="6-hairpin_glycosidase_sf"/>
</dbReference>
<evidence type="ECO:0000256" key="2">
    <source>
        <dbReference type="ARBA" id="ARBA00023235"/>
    </source>
</evidence>
<dbReference type="InterPro" id="IPR010819">
    <property type="entry name" value="AGE/CE"/>
</dbReference>
<dbReference type="AlphaFoldDB" id="C0W7S6"/>
<protein>
    <submittedName>
        <fullName evidence="3">Uncharacterized protein</fullName>
    </submittedName>
</protein>
<sequence length="74" mass="8224">MIRDGRCLATELPRGLRACLGHKRVILSDATWRDRDGWRVDGGPGFVYTTDFAGEPVVHERMHWVVCEGVSAAA</sequence>
<name>C0W7S6_9ACTO</name>
<dbReference type="Pfam" id="PF07221">
    <property type="entry name" value="GlcNAc_2-epim"/>
    <property type="match status" value="1"/>
</dbReference>
<dbReference type="Gene3D" id="1.50.10.10">
    <property type="match status" value="1"/>
</dbReference>
<gene>
    <name evidence="3" type="ORF">HMPREF0058_1920</name>
</gene>
<comment type="similarity">
    <text evidence="1">Belongs to the N-acylglucosamine 2-epimerase family.</text>
</comment>
<evidence type="ECO:0000313" key="4">
    <source>
        <dbReference type="Proteomes" id="UP000004778"/>
    </source>
</evidence>
<keyword evidence="2" id="KW-0413">Isomerase</keyword>
<feature type="non-terminal residue" evidence="3">
    <location>
        <position position="74"/>
    </location>
</feature>